<evidence type="ECO:0000256" key="1">
    <source>
        <dbReference type="SAM" id="Phobius"/>
    </source>
</evidence>
<gene>
    <name evidence="2" type="ORF">ABOZ73_15465</name>
</gene>
<dbReference type="InterPro" id="IPR010721">
    <property type="entry name" value="UstE-like"/>
</dbReference>
<dbReference type="AlphaFoldDB" id="A0AB39KR73"/>
<dbReference type="GO" id="GO:0016020">
    <property type="term" value="C:membrane"/>
    <property type="evidence" value="ECO:0007669"/>
    <property type="project" value="TreeGrafter"/>
</dbReference>
<sequence>MDLITILAVNAAASAAAMGLLWLICLKLRDVTVVDSWWSLGMLLLATTTFIQLGEPTPRRWLLLGLCALWAVRLGGYLFWRWCDHGPDRRYQSMLGKVEAQKGWGFAKASLLLVFLTQAPLQFIVALPVQLGQVQAQPTLGVVAYAGAALAVFGVIFESIGDWQLTRFRKNPDSKGKVLNTGLWRYTRHPNYFGDACVWWGLYLIAAETPLGLWALPGPVLLTWTLMKWSGAPTLEHRLKKTRPDYADYIARTSGFVPWPPKKS</sequence>
<dbReference type="RefSeq" id="WP_369059017.1">
    <property type="nucleotide sequence ID" value="NZ_CP158375.1"/>
</dbReference>
<dbReference type="PROSITE" id="PS50244">
    <property type="entry name" value="S5A_REDUCTASE"/>
    <property type="match status" value="1"/>
</dbReference>
<dbReference type="PANTHER" id="PTHR32251">
    <property type="entry name" value="3-OXO-5-ALPHA-STEROID 4-DEHYDROGENASE"/>
    <property type="match status" value="1"/>
</dbReference>
<evidence type="ECO:0000313" key="2">
    <source>
        <dbReference type="EMBL" id="XDO96163.1"/>
    </source>
</evidence>
<dbReference type="Gene3D" id="1.20.120.1630">
    <property type="match status" value="1"/>
</dbReference>
<keyword evidence="1" id="KW-0812">Transmembrane</keyword>
<organism evidence="2">
    <name type="scientific">Caulobacter sp. 73W</name>
    <dbReference type="NCBI Taxonomy" id="3161137"/>
    <lineage>
        <taxon>Bacteria</taxon>
        <taxon>Pseudomonadati</taxon>
        <taxon>Pseudomonadota</taxon>
        <taxon>Alphaproteobacteria</taxon>
        <taxon>Caulobacterales</taxon>
        <taxon>Caulobacteraceae</taxon>
        <taxon>Caulobacter</taxon>
    </lineage>
</organism>
<feature type="transmembrane region" description="Helical" evidence="1">
    <location>
        <begin position="6"/>
        <end position="25"/>
    </location>
</feature>
<proteinExistence type="predicted"/>
<feature type="transmembrane region" description="Helical" evidence="1">
    <location>
        <begin position="60"/>
        <end position="83"/>
    </location>
</feature>
<reference evidence="2" key="1">
    <citation type="submission" date="2024-06" db="EMBL/GenBank/DDBJ databases">
        <title>Caulobacter inopinatus, sp. nov.</title>
        <authorList>
            <person name="Donachie S.P."/>
        </authorList>
    </citation>
    <scope>NUCLEOTIDE SEQUENCE</scope>
    <source>
        <strain evidence="2">73W</strain>
    </source>
</reference>
<feature type="transmembrane region" description="Helical" evidence="1">
    <location>
        <begin position="37"/>
        <end position="54"/>
    </location>
</feature>
<feature type="transmembrane region" description="Helical" evidence="1">
    <location>
        <begin position="104"/>
        <end position="127"/>
    </location>
</feature>
<dbReference type="Pfam" id="PF06966">
    <property type="entry name" value="DUF1295"/>
    <property type="match status" value="1"/>
</dbReference>
<protein>
    <submittedName>
        <fullName evidence="2">DUF1295 domain-containing protein</fullName>
    </submittedName>
</protein>
<keyword evidence="1" id="KW-1133">Transmembrane helix</keyword>
<dbReference type="PANTHER" id="PTHR32251:SF17">
    <property type="entry name" value="STEROID 5-ALPHA REDUCTASE C-TERMINAL DOMAIN-CONTAINING PROTEIN"/>
    <property type="match status" value="1"/>
</dbReference>
<keyword evidence="1" id="KW-0472">Membrane</keyword>
<feature type="transmembrane region" description="Helical" evidence="1">
    <location>
        <begin position="139"/>
        <end position="160"/>
    </location>
</feature>
<dbReference type="EMBL" id="CP158375">
    <property type="protein sequence ID" value="XDO96163.1"/>
    <property type="molecule type" value="Genomic_DNA"/>
</dbReference>
<accession>A0AB39KR73</accession>
<name>A0AB39KR73_9CAUL</name>